<dbReference type="AlphaFoldDB" id="A0AAD4M9V7"/>
<dbReference type="Proteomes" id="UP001203297">
    <property type="component" value="Unassembled WGS sequence"/>
</dbReference>
<keyword evidence="3" id="KW-0808">Transferase</keyword>
<keyword evidence="9" id="KW-1133">Transmembrane helix</keyword>
<dbReference type="Pfam" id="PF01163">
    <property type="entry name" value="RIO1"/>
    <property type="match status" value="1"/>
</dbReference>
<name>A0AAD4M9V7_9AGAM</name>
<evidence type="ECO:0000256" key="1">
    <source>
        <dbReference type="ARBA" id="ARBA00012513"/>
    </source>
</evidence>
<dbReference type="InterPro" id="IPR018934">
    <property type="entry name" value="RIO_dom"/>
</dbReference>
<keyword evidence="4" id="KW-0547">Nucleotide-binding</keyword>
<evidence type="ECO:0000256" key="2">
    <source>
        <dbReference type="ARBA" id="ARBA00022527"/>
    </source>
</evidence>
<dbReference type="GO" id="GO:0005524">
    <property type="term" value="F:ATP binding"/>
    <property type="evidence" value="ECO:0007669"/>
    <property type="project" value="UniProtKB-KW"/>
</dbReference>
<feature type="transmembrane region" description="Helical" evidence="9">
    <location>
        <begin position="98"/>
        <end position="117"/>
    </location>
</feature>
<keyword evidence="6" id="KW-0067">ATP-binding</keyword>
<evidence type="ECO:0000256" key="6">
    <source>
        <dbReference type="ARBA" id="ARBA00022840"/>
    </source>
</evidence>
<evidence type="ECO:0000256" key="4">
    <source>
        <dbReference type="ARBA" id="ARBA00022741"/>
    </source>
</evidence>
<dbReference type="GO" id="GO:0004674">
    <property type="term" value="F:protein serine/threonine kinase activity"/>
    <property type="evidence" value="ECO:0007669"/>
    <property type="project" value="UniProtKB-KW"/>
</dbReference>
<keyword evidence="2" id="KW-0723">Serine/threonine-protein kinase</keyword>
<reference evidence="11" key="1">
    <citation type="journal article" date="2022" name="New Phytol.">
        <title>Evolutionary transition to the ectomycorrhizal habit in the genomes of a hyperdiverse lineage of mushroom-forming fungi.</title>
        <authorList>
            <person name="Looney B."/>
            <person name="Miyauchi S."/>
            <person name="Morin E."/>
            <person name="Drula E."/>
            <person name="Courty P.E."/>
            <person name="Kohler A."/>
            <person name="Kuo A."/>
            <person name="LaButti K."/>
            <person name="Pangilinan J."/>
            <person name="Lipzen A."/>
            <person name="Riley R."/>
            <person name="Andreopoulos W."/>
            <person name="He G."/>
            <person name="Johnson J."/>
            <person name="Nolan M."/>
            <person name="Tritt A."/>
            <person name="Barry K.W."/>
            <person name="Grigoriev I.V."/>
            <person name="Nagy L.G."/>
            <person name="Hibbett D."/>
            <person name="Henrissat B."/>
            <person name="Matheny P.B."/>
            <person name="Labbe J."/>
            <person name="Martin F.M."/>
        </authorList>
    </citation>
    <scope>NUCLEOTIDE SEQUENCE</scope>
    <source>
        <strain evidence="11">BPL690</strain>
    </source>
</reference>
<dbReference type="SUPFAM" id="SSF56112">
    <property type="entry name" value="Protein kinase-like (PK-like)"/>
    <property type="match status" value="1"/>
</dbReference>
<evidence type="ECO:0000256" key="9">
    <source>
        <dbReference type="SAM" id="Phobius"/>
    </source>
</evidence>
<sequence length="335" mass="38161">MSLYYDLEKDRAPRTLKGLNEIFDCYSGTRFFDAIRSGDVHGGHTSDGHTFGQAEAIDIIVEVKNKLSSTNSDTSIQLAAYYTKSINAHASADMRKHFLFPALGILVAGAHIGFYALTFTTKTRLVALTPHLSMAMEPGNRYGRQNLLKAFEAACILRSHIINDTERMKNTPLEEIDADPRRRSLLGDFPYVHQVPAIPGPGMFNFEIDGEVIVKFTRRYFRKLHEFCAEEGRAPKLLGYGNAPDGWHVVVMEWINHEESDLKHFSPEYLETWSKDLRRLVNEFDEKGWVHGDLREVNMMISKRNPEEIMLVDFDWGGEVDSGPLYYPTSHISRT</sequence>
<dbReference type="InterPro" id="IPR011009">
    <property type="entry name" value="Kinase-like_dom_sf"/>
</dbReference>
<comment type="catalytic activity">
    <reaction evidence="7">
        <text>L-threonyl-[protein] + ATP = O-phospho-L-threonyl-[protein] + ADP + H(+)</text>
        <dbReference type="Rhea" id="RHEA:46608"/>
        <dbReference type="Rhea" id="RHEA-COMP:11060"/>
        <dbReference type="Rhea" id="RHEA-COMP:11605"/>
        <dbReference type="ChEBI" id="CHEBI:15378"/>
        <dbReference type="ChEBI" id="CHEBI:30013"/>
        <dbReference type="ChEBI" id="CHEBI:30616"/>
        <dbReference type="ChEBI" id="CHEBI:61977"/>
        <dbReference type="ChEBI" id="CHEBI:456216"/>
        <dbReference type="EC" id="2.7.11.1"/>
    </reaction>
</comment>
<feature type="domain" description="RIO-type" evidence="10">
    <location>
        <begin position="213"/>
        <end position="314"/>
    </location>
</feature>
<keyword evidence="9" id="KW-0472">Membrane</keyword>
<evidence type="ECO:0000313" key="11">
    <source>
        <dbReference type="EMBL" id="KAI0306245.1"/>
    </source>
</evidence>
<evidence type="ECO:0000313" key="12">
    <source>
        <dbReference type="Proteomes" id="UP001203297"/>
    </source>
</evidence>
<keyword evidence="5" id="KW-0418">Kinase</keyword>
<keyword evidence="9" id="KW-0812">Transmembrane</keyword>
<comment type="caution">
    <text evidence="11">The sequence shown here is derived from an EMBL/GenBank/DDBJ whole genome shotgun (WGS) entry which is preliminary data.</text>
</comment>
<evidence type="ECO:0000256" key="3">
    <source>
        <dbReference type="ARBA" id="ARBA00022679"/>
    </source>
</evidence>
<accession>A0AAD4M9V7</accession>
<evidence type="ECO:0000256" key="8">
    <source>
        <dbReference type="ARBA" id="ARBA00048679"/>
    </source>
</evidence>
<evidence type="ECO:0000259" key="10">
    <source>
        <dbReference type="Pfam" id="PF01163"/>
    </source>
</evidence>
<protein>
    <recommendedName>
        <fullName evidence="1">non-specific serine/threonine protein kinase</fullName>
        <ecNumber evidence="1">2.7.11.1</ecNumber>
    </recommendedName>
</protein>
<proteinExistence type="predicted"/>
<evidence type="ECO:0000256" key="5">
    <source>
        <dbReference type="ARBA" id="ARBA00022777"/>
    </source>
</evidence>
<dbReference type="EMBL" id="WTXG01000003">
    <property type="protein sequence ID" value="KAI0306245.1"/>
    <property type="molecule type" value="Genomic_DNA"/>
</dbReference>
<organism evidence="11 12">
    <name type="scientific">Multifurca ochricompacta</name>
    <dbReference type="NCBI Taxonomy" id="376703"/>
    <lineage>
        <taxon>Eukaryota</taxon>
        <taxon>Fungi</taxon>
        <taxon>Dikarya</taxon>
        <taxon>Basidiomycota</taxon>
        <taxon>Agaricomycotina</taxon>
        <taxon>Agaricomycetes</taxon>
        <taxon>Russulales</taxon>
        <taxon>Russulaceae</taxon>
        <taxon>Multifurca</taxon>
    </lineage>
</organism>
<gene>
    <name evidence="11" type="ORF">B0F90DRAFT_1862555</name>
</gene>
<dbReference type="EC" id="2.7.11.1" evidence="1"/>
<comment type="catalytic activity">
    <reaction evidence="8">
        <text>L-seryl-[protein] + ATP = O-phospho-L-seryl-[protein] + ADP + H(+)</text>
        <dbReference type="Rhea" id="RHEA:17989"/>
        <dbReference type="Rhea" id="RHEA-COMP:9863"/>
        <dbReference type="Rhea" id="RHEA-COMP:11604"/>
        <dbReference type="ChEBI" id="CHEBI:15378"/>
        <dbReference type="ChEBI" id="CHEBI:29999"/>
        <dbReference type="ChEBI" id="CHEBI:30616"/>
        <dbReference type="ChEBI" id="CHEBI:83421"/>
        <dbReference type="ChEBI" id="CHEBI:456216"/>
        <dbReference type="EC" id="2.7.11.1"/>
    </reaction>
</comment>
<evidence type="ECO:0000256" key="7">
    <source>
        <dbReference type="ARBA" id="ARBA00047899"/>
    </source>
</evidence>
<keyword evidence="12" id="KW-1185">Reference proteome</keyword>